<dbReference type="EMBL" id="CP017634">
    <property type="protein sequence ID" value="ATW24783.1"/>
    <property type="molecule type" value="Genomic_DNA"/>
</dbReference>
<keyword evidence="2" id="KW-1133">Transmembrane helix</keyword>
<organism evidence="3 4">
    <name type="scientific">Formimonas warabiya</name>
    <dbReference type="NCBI Taxonomy" id="1761012"/>
    <lineage>
        <taxon>Bacteria</taxon>
        <taxon>Bacillati</taxon>
        <taxon>Bacillota</taxon>
        <taxon>Clostridia</taxon>
        <taxon>Eubacteriales</taxon>
        <taxon>Peptococcaceae</taxon>
        <taxon>Candidatus Formimonas</taxon>
    </lineage>
</organism>
<evidence type="ECO:0000256" key="2">
    <source>
        <dbReference type="SAM" id="Phobius"/>
    </source>
</evidence>
<evidence type="ECO:0000313" key="4">
    <source>
        <dbReference type="Proteomes" id="UP000323521"/>
    </source>
</evidence>
<feature type="coiled-coil region" evidence="1">
    <location>
        <begin position="345"/>
        <end position="382"/>
    </location>
</feature>
<evidence type="ECO:0000256" key="1">
    <source>
        <dbReference type="SAM" id="Coils"/>
    </source>
</evidence>
<feature type="transmembrane region" description="Helical" evidence="2">
    <location>
        <begin position="319"/>
        <end position="340"/>
    </location>
</feature>
<dbReference type="OrthoDB" id="5468993at2"/>
<dbReference type="Proteomes" id="UP000323521">
    <property type="component" value="Chromosome"/>
</dbReference>
<keyword evidence="2" id="KW-0472">Membrane</keyword>
<evidence type="ECO:0000313" key="3">
    <source>
        <dbReference type="EMBL" id="ATW24783.1"/>
    </source>
</evidence>
<accession>A0A3G1KQP1</accession>
<keyword evidence="4" id="KW-1185">Reference proteome</keyword>
<keyword evidence="1" id="KW-0175">Coiled coil</keyword>
<keyword evidence="2" id="KW-0812">Transmembrane</keyword>
<name>A0A3G1KQP1_FORW1</name>
<dbReference type="RefSeq" id="WP_148134010.1">
    <property type="nucleotide sequence ID" value="NZ_CP017634.1"/>
</dbReference>
<dbReference type="AlphaFoldDB" id="A0A3G1KQP1"/>
<reference evidence="3 4" key="1">
    <citation type="submission" date="2016-10" db="EMBL/GenBank/DDBJ databases">
        <title>Complete Genome Sequence of Peptococcaceae strain DCMF.</title>
        <authorList>
            <person name="Edwards R.J."/>
            <person name="Holland S.I."/>
            <person name="Deshpande N.P."/>
            <person name="Wong Y.K."/>
            <person name="Ertan H."/>
            <person name="Manefield M."/>
            <person name="Russell T.L."/>
            <person name="Lee M.J."/>
        </authorList>
    </citation>
    <scope>NUCLEOTIDE SEQUENCE [LARGE SCALE GENOMIC DNA]</scope>
    <source>
        <strain evidence="3 4">DCMF</strain>
    </source>
</reference>
<dbReference type="KEGG" id="fwa:DCMF_08360"/>
<proteinExistence type="predicted"/>
<sequence length="586" mass="65453">MFSVLALEIDGEVMRSAVVTLKGLGRYGVSHCYEIKRLAEIDEPPSVNELAMITAQIPNYPQSLVLVTPQAMLTEVPMEKAVLKKSGFFQKKGTLVRESEAFTGYAPEETFNGWEKGRLGEEEGYDSFWVTGCLQSFYLAVKETAEDMGLKLKRIYPAEVCFPVAALYLHKGEKGKKRLVLDVGPEALKAAWLEKGKITDYRTLDLSLPAFVDDPRADEGSGSEINEFLDSLDAKDCQLVLTGSGGREEGVRLFLQERLGLEPYLLSIPLAAQGEQWAGSAFSGAVGAALREFLCPNWNSRNIGISDAQPLVKRYGDKIYLIPAGILLFFFLFFGGHYWFIKYQIKSAAEEMKTLTQERDSIKAAIARVDTAEKEMADLDEKQTFVKTKLLFLKNRIPDYDRLLYTTLAAMKDDAPEDLNFVNIQLLDTDDQYLIAGESLSSTSVHDLALALQQPEWSEFAKVEEIVREDRKEKIEPEGSGEDLTGEEMYEDNFSGLIIGEEEMTIGEEEGVIMGEEGEEIVPEDLPPEEDSEFAEEPDVIGEETGLDDTGETAPKTRVIQVYVFRIRLVMNRELVADLPLKEAGK</sequence>
<protein>
    <submittedName>
        <fullName evidence="3">Uncharacterized protein</fullName>
    </submittedName>
</protein>
<gene>
    <name evidence="3" type="ORF">DCMF_08360</name>
</gene>